<dbReference type="EMBL" id="RBKT01000001">
    <property type="protein sequence ID" value="RKR86029.1"/>
    <property type="molecule type" value="Genomic_DNA"/>
</dbReference>
<organism evidence="2 3">
    <name type="scientific">Micromonospora pisi</name>
    <dbReference type="NCBI Taxonomy" id="589240"/>
    <lineage>
        <taxon>Bacteria</taxon>
        <taxon>Bacillati</taxon>
        <taxon>Actinomycetota</taxon>
        <taxon>Actinomycetes</taxon>
        <taxon>Micromonosporales</taxon>
        <taxon>Micromonosporaceae</taxon>
        <taxon>Micromonospora</taxon>
    </lineage>
</organism>
<feature type="compositionally biased region" description="Basic and acidic residues" evidence="1">
    <location>
        <begin position="61"/>
        <end position="79"/>
    </location>
</feature>
<feature type="compositionally biased region" description="Basic and acidic residues" evidence="1">
    <location>
        <begin position="1"/>
        <end position="15"/>
    </location>
</feature>
<protein>
    <submittedName>
        <fullName evidence="2">Uncharacterized protein</fullName>
    </submittedName>
</protein>
<dbReference type="AlphaFoldDB" id="A0A495JD88"/>
<evidence type="ECO:0000256" key="1">
    <source>
        <dbReference type="SAM" id="MobiDB-lite"/>
    </source>
</evidence>
<gene>
    <name evidence="2" type="ORF">BDK92_0248</name>
</gene>
<dbReference type="Proteomes" id="UP000277671">
    <property type="component" value="Unassembled WGS sequence"/>
</dbReference>
<comment type="caution">
    <text evidence="2">The sequence shown here is derived from an EMBL/GenBank/DDBJ whole genome shotgun (WGS) entry which is preliminary data.</text>
</comment>
<proteinExistence type="predicted"/>
<sequence>MSREQPGDGARHDEPNDYGFAGDPTAPQPERANRPDELDEAEQVAVPGDDLTEGLSESLEEERLREWERQHPDPEGKRA</sequence>
<dbReference type="OrthoDB" id="3402529at2"/>
<feature type="region of interest" description="Disordered" evidence="1">
    <location>
        <begin position="1"/>
        <end position="79"/>
    </location>
</feature>
<accession>A0A495JD88</accession>
<reference evidence="2 3" key="1">
    <citation type="submission" date="2018-10" db="EMBL/GenBank/DDBJ databases">
        <title>Sequencing the genomes of 1000 actinobacteria strains.</title>
        <authorList>
            <person name="Klenk H.-P."/>
        </authorList>
    </citation>
    <scope>NUCLEOTIDE SEQUENCE [LARGE SCALE GENOMIC DNA]</scope>
    <source>
        <strain evidence="2 3">DSM 45175</strain>
    </source>
</reference>
<dbReference type="RefSeq" id="WP_121153783.1">
    <property type="nucleotide sequence ID" value="NZ_RBKT01000001.1"/>
</dbReference>
<name>A0A495JD88_9ACTN</name>
<evidence type="ECO:0000313" key="3">
    <source>
        <dbReference type="Proteomes" id="UP000277671"/>
    </source>
</evidence>
<evidence type="ECO:0000313" key="2">
    <source>
        <dbReference type="EMBL" id="RKR86029.1"/>
    </source>
</evidence>
<keyword evidence="3" id="KW-1185">Reference proteome</keyword>